<dbReference type="EMBL" id="SGBD01000001">
    <property type="protein sequence ID" value="RZD15102.1"/>
    <property type="molecule type" value="Genomic_DNA"/>
</dbReference>
<gene>
    <name evidence="8" type="primary">queD</name>
    <name evidence="8" type="ORF">EVJ47_02195</name>
</gene>
<feature type="active site" description="Charge relay system" evidence="6">
    <location>
        <position position="67"/>
    </location>
</feature>
<dbReference type="Pfam" id="PF01242">
    <property type="entry name" value="PTPS"/>
    <property type="match status" value="1"/>
</dbReference>
<dbReference type="Proteomes" id="UP000320813">
    <property type="component" value="Unassembled WGS sequence"/>
</dbReference>
<dbReference type="PANTHER" id="PTHR12589:SF8">
    <property type="entry name" value="6-CARBOXY-5,6,7,8-TETRAHYDROPTERIN SYNTHASE"/>
    <property type="match status" value="1"/>
</dbReference>
<dbReference type="AlphaFoldDB" id="A0A519BCV3"/>
<keyword evidence="5 7" id="KW-0862">Zinc</keyword>
<dbReference type="Gene3D" id="3.30.479.10">
    <property type="entry name" value="6-pyruvoyl tetrahydropterin synthase/QueD"/>
    <property type="match status" value="1"/>
</dbReference>
<evidence type="ECO:0000256" key="1">
    <source>
        <dbReference type="ARBA" id="ARBA00005061"/>
    </source>
</evidence>
<dbReference type="PANTHER" id="PTHR12589">
    <property type="entry name" value="PYRUVOYL TETRAHYDROBIOPTERIN SYNTHASE"/>
    <property type="match status" value="1"/>
</dbReference>
<evidence type="ECO:0000313" key="8">
    <source>
        <dbReference type="EMBL" id="RZD15102.1"/>
    </source>
</evidence>
<feature type="active site" description="Charge relay system" evidence="6">
    <location>
        <position position="118"/>
    </location>
</feature>
<dbReference type="GO" id="GO:0008616">
    <property type="term" value="P:tRNA queuosine(34) biosynthetic process"/>
    <property type="evidence" value="ECO:0007669"/>
    <property type="project" value="UniProtKB-KW"/>
</dbReference>
<evidence type="ECO:0000256" key="3">
    <source>
        <dbReference type="ARBA" id="ARBA00018141"/>
    </source>
</evidence>
<dbReference type="UniPathway" id="UPA00391"/>
<evidence type="ECO:0000256" key="2">
    <source>
        <dbReference type="ARBA" id="ARBA00008900"/>
    </source>
</evidence>
<evidence type="ECO:0000256" key="5">
    <source>
        <dbReference type="PIRNR" id="PIRNR006113"/>
    </source>
</evidence>
<dbReference type="GO" id="GO:0070497">
    <property type="term" value="F:6-carboxytetrahydropterin synthase activity"/>
    <property type="evidence" value="ECO:0007669"/>
    <property type="project" value="UniProtKB-EC"/>
</dbReference>
<comment type="caution">
    <text evidence="8">The sequence shown here is derived from an EMBL/GenBank/DDBJ whole genome shotgun (WGS) entry which is preliminary data.</text>
</comment>
<comment type="similarity">
    <text evidence="2 5">Belongs to the PTPS family. QueD subfamily.</text>
</comment>
<feature type="active site" description="Proton acceptor" evidence="6">
    <location>
        <position position="23"/>
    </location>
</feature>
<keyword evidence="5" id="KW-0671">Queuosine biosynthesis</keyword>
<keyword evidence="5 7" id="KW-0479">Metal-binding</keyword>
<dbReference type="EC" id="4.-.-.-" evidence="5"/>
<evidence type="ECO:0000256" key="7">
    <source>
        <dbReference type="PIRSR" id="PIRSR006113-2"/>
    </source>
</evidence>
<comment type="pathway">
    <text evidence="1 5">Purine metabolism; 7-cyano-7-deazaguanine biosynthesis.</text>
</comment>
<reference evidence="8 9" key="1">
    <citation type="submission" date="2019-01" db="EMBL/GenBank/DDBJ databases">
        <title>Insights into ecological role of a new deltaproteobacterial order Candidatus Sinidesulfobacterales (Sva0485) by metagenomics and metatranscriptomics.</title>
        <authorList>
            <person name="Tan S."/>
            <person name="Liu J."/>
            <person name="Fang Y."/>
            <person name="Hedlund B.P."/>
            <person name="Lian Z.H."/>
            <person name="Huang L.Y."/>
            <person name="Li J.T."/>
            <person name="Huang L.N."/>
            <person name="Li W.J."/>
            <person name="Jiang H.C."/>
            <person name="Dong H.L."/>
            <person name="Shu W.S."/>
        </authorList>
    </citation>
    <scope>NUCLEOTIDE SEQUENCE [LARGE SCALE GENOMIC DNA]</scope>
    <source>
        <strain evidence="8">AP3</strain>
    </source>
</reference>
<accession>A0A519BCV3</accession>
<dbReference type="GO" id="GO:0046872">
    <property type="term" value="F:metal ion binding"/>
    <property type="evidence" value="ECO:0007669"/>
    <property type="project" value="UniProtKB-KW"/>
</dbReference>
<evidence type="ECO:0000256" key="6">
    <source>
        <dbReference type="PIRSR" id="PIRSR006113-1"/>
    </source>
</evidence>
<organism evidence="8 9">
    <name type="scientific">Candidatus Acidulodesulfobacterium ferriphilum</name>
    <dbReference type="NCBI Taxonomy" id="2597223"/>
    <lineage>
        <taxon>Bacteria</taxon>
        <taxon>Deltaproteobacteria</taxon>
        <taxon>Candidatus Acidulodesulfobacterales</taxon>
        <taxon>Candidatus Acidulodesulfobacterium</taxon>
    </lineage>
</organism>
<keyword evidence="5" id="KW-0456">Lyase</keyword>
<dbReference type="InterPro" id="IPR038418">
    <property type="entry name" value="6-PTP_synth/QueD_sf"/>
</dbReference>
<feature type="binding site" evidence="7">
    <location>
        <position position="29"/>
    </location>
    <ligand>
        <name>Zn(2+)</name>
        <dbReference type="ChEBI" id="CHEBI:29105"/>
    </ligand>
</feature>
<proteinExistence type="inferred from homology"/>
<evidence type="ECO:0000313" key="9">
    <source>
        <dbReference type="Proteomes" id="UP000320813"/>
    </source>
</evidence>
<dbReference type="SUPFAM" id="SSF55620">
    <property type="entry name" value="Tetrahydrobiopterin biosynthesis enzymes-like"/>
    <property type="match status" value="1"/>
</dbReference>
<feature type="binding site" evidence="7">
    <location>
        <position position="14"/>
    </location>
    <ligand>
        <name>Zn(2+)</name>
        <dbReference type="ChEBI" id="CHEBI:29105"/>
    </ligand>
</feature>
<comment type="cofactor">
    <cofactor evidence="5 7">
        <name>Zn(2+)</name>
        <dbReference type="ChEBI" id="CHEBI:29105"/>
    </cofactor>
    <text evidence="5 7">Binds 1 zinc ion per subunit.</text>
</comment>
<dbReference type="InterPro" id="IPR007115">
    <property type="entry name" value="6-PTP_synth/QueD"/>
</dbReference>
<sequence>MYELKVLSSFSSAHALRGYNGKCENIHGHNWRVETTVTSNVLNEIGLVIDFKLLKKYVDGVMEILDHKFINELDFFKEVNPSAENIARYIYEELEKIIGLNEYNECKDIRITRVDVYETSSSMASYRKN</sequence>
<name>A0A519BCV3_9DELT</name>
<protein>
    <recommendedName>
        <fullName evidence="3 5">6-carboxy-5,6,7,8-tetrahydropterin synthase</fullName>
        <ecNumber evidence="5">4.-.-.-</ecNumber>
    </recommendedName>
</protein>
<dbReference type="PIRSF" id="PIRSF006113">
    <property type="entry name" value="PTP_synth"/>
    <property type="match status" value="1"/>
</dbReference>
<dbReference type="NCBIfam" id="TIGR03367">
    <property type="entry name" value="queuosine_QueD"/>
    <property type="match status" value="1"/>
</dbReference>
<evidence type="ECO:0000256" key="4">
    <source>
        <dbReference type="ARBA" id="ARBA00048807"/>
    </source>
</evidence>
<feature type="binding site" evidence="7">
    <location>
        <position position="27"/>
    </location>
    <ligand>
        <name>Zn(2+)</name>
        <dbReference type="ChEBI" id="CHEBI:29105"/>
    </ligand>
</feature>
<comment type="catalytic activity">
    <reaction evidence="4 5">
        <text>7,8-dihydroneopterin 3'-triphosphate + H2O = 6-carboxy-5,6,7,8-tetrahydropterin + triphosphate + acetaldehyde + 2 H(+)</text>
        <dbReference type="Rhea" id="RHEA:27966"/>
        <dbReference type="ChEBI" id="CHEBI:15343"/>
        <dbReference type="ChEBI" id="CHEBI:15377"/>
        <dbReference type="ChEBI" id="CHEBI:15378"/>
        <dbReference type="ChEBI" id="CHEBI:18036"/>
        <dbReference type="ChEBI" id="CHEBI:58462"/>
        <dbReference type="ChEBI" id="CHEBI:61032"/>
        <dbReference type="EC" id="4.1.2.50"/>
    </reaction>
</comment>